<dbReference type="InterPro" id="IPR043519">
    <property type="entry name" value="NT_sf"/>
</dbReference>
<proteinExistence type="predicted"/>
<sequence>MTALSKPFGNDRTMPAQHELMPTGTPPTQEEMEAAFIGEMPKPTGKIEVREYAQQWPALYEREAARLRAVLGGKILALEHVGSTSVPGLAAKPIIDIDLTVENSADETAHTGLNSIPHIREKHPNVLCCAALQVHAVQTRIFSFSLRSEKEIGCAIYFSEWYYLLVGPTYSPWALKFVPLPDTFRVTCPAAGLPVFCPLGRTS</sequence>
<accession>A0ABV8AA69</accession>
<dbReference type="EMBL" id="JBHRZF010000137">
    <property type="protein sequence ID" value="MFC3861353.1"/>
    <property type="molecule type" value="Genomic_DNA"/>
</dbReference>
<dbReference type="InterPro" id="IPR007344">
    <property type="entry name" value="GrpB/CoaE"/>
</dbReference>
<reference evidence="3" key="1">
    <citation type="journal article" date="2019" name="Int. J. Syst. Evol. Microbiol.">
        <title>The Global Catalogue of Microorganisms (GCM) 10K type strain sequencing project: providing services to taxonomists for standard genome sequencing and annotation.</title>
        <authorList>
            <consortium name="The Broad Institute Genomics Platform"/>
            <consortium name="The Broad Institute Genome Sequencing Center for Infectious Disease"/>
            <person name="Wu L."/>
            <person name="Ma J."/>
        </authorList>
    </citation>
    <scope>NUCLEOTIDE SEQUENCE [LARGE SCALE GENOMIC DNA]</scope>
    <source>
        <strain evidence="3">CCTCC AB 2013263</strain>
    </source>
</reference>
<feature type="region of interest" description="Disordered" evidence="1">
    <location>
        <begin position="1"/>
        <end position="26"/>
    </location>
</feature>
<evidence type="ECO:0000313" key="2">
    <source>
        <dbReference type="EMBL" id="MFC3861353.1"/>
    </source>
</evidence>
<evidence type="ECO:0000313" key="3">
    <source>
        <dbReference type="Proteomes" id="UP001595748"/>
    </source>
</evidence>
<dbReference type="PANTHER" id="PTHR34822:SF1">
    <property type="entry name" value="GRPB FAMILY PROTEIN"/>
    <property type="match status" value="1"/>
</dbReference>
<evidence type="ECO:0000256" key="1">
    <source>
        <dbReference type="SAM" id="MobiDB-lite"/>
    </source>
</evidence>
<dbReference type="SUPFAM" id="SSF81301">
    <property type="entry name" value="Nucleotidyltransferase"/>
    <property type="match status" value="1"/>
</dbReference>
<dbReference type="PANTHER" id="PTHR34822">
    <property type="entry name" value="GRPB DOMAIN PROTEIN (AFU_ORTHOLOGUE AFUA_1G01530)"/>
    <property type="match status" value="1"/>
</dbReference>
<dbReference type="Pfam" id="PF04229">
    <property type="entry name" value="GrpB"/>
    <property type="match status" value="1"/>
</dbReference>
<organism evidence="2 3">
    <name type="scientific">Deinococcus antarcticus</name>
    <dbReference type="NCBI Taxonomy" id="1298767"/>
    <lineage>
        <taxon>Bacteria</taxon>
        <taxon>Thermotogati</taxon>
        <taxon>Deinococcota</taxon>
        <taxon>Deinococci</taxon>
        <taxon>Deinococcales</taxon>
        <taxon>Deinococcaceae</taxon>
        <taxon>Deinococcus</taxon>
    </lineage>
</organism>
<dbReference type="Gene3D" id="3.30.460.10">
    <property type="entry name" value="Beta Polymerase, domain 2"/>
    <property type="match status" value="1"/>
</dbReference>
<name>A0ABV8AA69_9DEIO</name>
<dbReference type="RefSeq" id="WP_380078161.1">
    <property type="nucleotide sequence ID" value="NZ_JBHRZF010000137.1"/>
</dbReference>
<comment type="caution">
    <text evidence="2">The sequence shown here is derived from an EMBL/GenBank/DDBJ whole genome shotgun (WGS) entry which is preliminary data.</text>
</comment>
<protein>
    <submittedName>
        <fullName evidence="2">GrpB family protein</fullName>
    </submittedName>
</protein>
<gene>
    <name evidence="2" type="ORF">ACFOPQ_11335</name>
</gene>
<keyword evidence="3" id="KW-1185">Reference proteome</keyword>
<dbReference type="Proteomes" id="UP001595748">
    <property type="component" value="Unassembled WGS sequence"/>
</dbReference>